<dbReference type="InterPro" id="IPR043519">
    <property type="entry name" value="NT_sf"/>
</dbReference>
<accession>A0ABP0JIV2</accession>
<dbReference type="EMBL" id="CAXAMN010005557">
    <property type="protein sequence ID" value="CAK9014273.1"/>
    <property type="molecule type" value="Genomic_DNA"/>
</dbReference>
<dbReference type="SUPFAM" id="SSF81631">
    <property type="entry name" value="PAP/OAS1 substrate-binding domain"/>
    <property type="match status" value="1"/>
</dbReference>
<name>A0ABP0JIV2_9DINO</name>
<evidence type="ECO:0000259" key="1">
    <source>
        <dbReference type="Pfam" id="PF22600"/>
    </source>
</evidence>
<dbReference type="Gene3D" id="1.10.1410.10">
    <property type="match status" value="1"/>
</dbReference>
<keyword evidence="3" id="KW-1185">Reference proteome</keyword>
<dbReference type="Proteomes" id="UP001642484">
    <property type="component" value="Unassembled WGS sequence"/>
</dbReference>
<proteinExistence type="predicted"/>
<evidence type="ECO:0000313" key="2">
    <source>
        <dbReference type="EMBL" id="CAK9014273.1"/>
    </source>
</evidence>
<sequence>MARQWQQTLELLERMRHTQVPMTRSTRNAALRAFDTAELLPKALHALQLLRQGVNAAQTKEWRRQAVPSHLELTHQGLDHAAAQLEERLSGADSTLEPRGWDMQRRSELKPIPQELLLDLLGGPDLAAVPVEDVRAQVQHLASLALLSSPVAAHLVGSRLYGAALPDADIDLVLEMPGVSEQPLESSRRDSSNALLQMRRHLESDIDWTVEEMALDARRPTLRLRKAGLNVAVEVTFDQSLATLRKSELLLRATSRSPSQQLVLLLLRTWAQRRHVCGQRQGYPSGYAFGLMAAYHWQQLGLHGPLHPSSRQSLSAFCREADHPVPVAIDMDQVNLDQVSELFVDFFRFYGYGFGWHKESSTVAFEVSDPLERGVDLAGPYLTPWRNARLWGEMRHCARDLSRGSWQKIFRTRGENNVAQHGLSLLSVILNLI</sequence>
<dbReference type="PANTHER" id="PTHR12271">
    <property type="entry name" value="POLY A POLYMERASE CID PAP -RELATED"/>
    <property type="match status" value="1"/>
</dbReference>
<evidence type="ECO:0000313" key="3">
    <source>
        <dbReference type="Proteomes" id="UP001642484"/>
    </source>
</evidence>
<protein>
    <recommendedName>
        <fullName evidence="1">Poly(A) RNA polymerase mitochondrial-like central palm domain-containing protein</fullName>
    </recommendedName>
</protein>
<dbReference type="SUPFAM" id="SSF81301">
    <property type="entry name" value="Nucleotidyltransferase"/>
    <property type="match status" value="1"/>
</dbReference>
<dbReference type="Pfam" id="PF22600">
    <property type="entry name" value="MTPAP-like_central"/>
    <property type="match status" value="1"/>
</dbReference>
<reference evidence="2 3" key="1">
    <citation type="submission" date="2024-02" db="EMBL/GenBank/DDBJ databases">
        <authorList>
            <person name="Chen Y."/>
            <person name="Shah S."/>
            <person name="Dougan E. K."/>
            <person name="Thang M."/>
            <person name="Chan C."/>
        </authorList>
    </citation>
    <scope>NUCLEOTIDE SEQUENCE [LARGE SCALE GENOMIC DNA]</scope>
</reference>
<dbReference type="PANTHER" id="PTHR12271:SF40">
    <property type="entry name" value="POLY(A) RNA POLYMERASE GLD2"/>
    <property type="match status" value="1"/>
</dbReference>
<dbReference type="Gene3D" id="3.30.460.10">
    <property type="entry name" value="Beta Polymerase, domain 2"/>
    <property type="match status" value="1"/>
</dbReference>
<comment type="caution">
    <text evidence="2">The sequence shown here is derived from an EMBL/GenBank/DDBJ whole genome shotgun (WGS) entry which is preliminary data.</text>
</comment>
<dbReference type="InterPro" id="IPR054708">
    <property type="entry name" value="MTPAP-like_central"/>
</dbReference>
<gene>
    <name evidence="2" type="ORF">CCMP2556_LOCUS11609</name>
</gene>
<organism evidence="2 3">
    <name type="scientific">Durusdinium trenchii</name>
    <dbReference type="NCBI Taxonomy" id="1381693"/>
    <lineage>
        <taxon>Eukaryota</taxon>
        <taxon>Sar</taxon>
        <taxon>Alveolata</taxon>
        <taxon>Dinophyceae</taxon>
        <taxon>Suessiales</taxon>
        <taxon>Symbiodiniaceae</taxon>
        <taxon>Durusdinium</taxon>
    </lineage>
</organism>
<feature type="domain" description="Poly(A) RNA polymerase mitochondrial-like central palm" evidence="1">
    <location>
        <begin position="137"/>
        <end position="250"/>
    </location>
</feature>